<feature type="compositionally biased region" description="Pro residues" evidence="1">
    <location>
        <begin position="24"/>
        <end position="43"/>
    </location>
</feature>
<keyword evidence="3" id="KW-1185">Reference proteome</keyword>
<feature type="region of interest" description="Disordered" evidence="1">
    <location>
        <begin position="1"/>
        <end position="82"/>
    </location>
</feature>
<dbReference type="OrthoDB" id="10259785at2759"/>
<dbReference type="Proteomes" id="UP000749293">
    <property type="component" value="Unassembled WGS sequence"/>
</dbReference>
<sequence length="866" mass="97407">MSQPVDIHTILEKGYFSTSGGKISPPPTRLPSSPPSPTPPSPPKHTTLLRDRVHVPAIEPRVPRFRPPPPTVEDEGESLEREFRGAAIYDDATPDDHVRERGEVNQCPVLVEVHEHNPERRFVLLSNSSDSTTTTAAAAAATTPSRPGSTGVKKKTDGATTPTRSERPSAPSSKLSPTAGGDTEQPPPLERKRSRQDLPSLDTDMRQPPVPEHHRTQSAAGPRPTSFSARPSVPVHDEMPSPDVTSNGLPSRREKAYYSADPYPISDSRRLATQRSYSNLVDDRHRDRPQRQESMTPAPGGRSESTPDPRKLRRRVSNDQMSDASYAEESAAARASRRENPYYRREAVPAATASSKPMGPRPRKESMYEEPVLQPRTTTTRRRDDSASIHQDTLPPIPAPVPVPIVEREKGLKVEAKTRSRRSSVSRSTPPPPPTSDEHHLYSAGVPTGRAGRSPVLPTQTLYSKSSPELVPGSPAPRSPESVKTTIPPGSPSKTGNWPPKFDPERDHAPVEQDVGYYRRFSEGRDTNGIPVLPDCQRREPVAGKMDWLTLPRSDMNICPDCYRGVFENTEFRTHFQPMLRPADRPIACDFGSTPWYRIAWLLSLKNDHPDLRLLQQVDSTANKWRGSQPCPGPRPTSRGWLTIWDPYTRRPIPNFTVCYECAAMVEVLLPNLEGIFAPLDPRQEPLTSVCALHFKPQRKRFALYFDALETTADRAAWYGEPPDIEALAAKIDRLSAVDECREGKRIPDTHWYTMQFLPEFTVCADCFDAVVRPRLATDTVARNFFKNPQWVASAACQLYSERMREVFAKACRRNDPKYLQSKVHERRMIEADINEQLAKLDRIRHEDPRADQQFETLIHDWKKWE</sequence>
<dbReference type="AlphaFoldDB" id="A0A9P4YQC9"/>
<dbReference type="RefSeq" id="XP_035318348.1">
    <property type="nucleotide sequence ID" value="XM_035466579.1"/>
</dbReference>
<accession>A0A9P4YQC9</accession>
<organism evidence="2 3">
    <name type="scientific">Geosmithia morbida</name>
    <dbReference type="NCBI Taxonomy" id="1094350"/>
    <lineage>
        <taxon>Eukaryota</taxon>
        <taxon>Fungi</taxon>
        <taxon>Dikarya</taxon>
        <taxon>Ascomycota</taxon>
        <taxon>Pezizomycotina</taxon>
        <taxon>Sordariomycetes</taxon>
        <taxon>Hypocreomycetidae</taxon>
        <taxon>Hypocreales</taxon>
        <taxon>Bionectriaceae</taxon>
        <taxon>Geosmithia</taxon>
    </lineage>
</organism>
<gene>
    <name evidence="2" type="ORF">GMORB2_4605</name>
</gene>
<feature type="compositionally biased region" description="Basic and acidic residues" evidence="1">
    <location>
        <begin position="336"/>
        <end position="347"/>
    </location>
</feature>
<comment type="caution">
    <text evidence="2">The sequence shown here is derived from an EMBL/GenBank/DDBJ whole genome shotgun (WGS) entry which is preliminary data.</text>
</comment>
<proteinExistence type="predicted"/>
<feature type="compositionally biased region" description="Basic and acidic residues" evidence="1">
    <location>
        <begin position="281"/>
        <end position="291"/>
    </location>
</feature>
<evidence type="ECO:0000313" key="2">
    <source>
        <dbReference type="EMBL" id="KAF4119696.1"/>
    </source>
</evidence>
<feature type="compositionally biased region" description="Basic and acidic residues" evidence="1">
    <location>
        <begin position="502"/>
        <end position="511"/>
    </location>
</feature>
<name>A0A9P4YQC9_9HYPO</name>
<feature type="compositionally biased region" description="Low complexity" evidence="1">
    <location>
        <begin position="132"/>
        <end position="143"/>
    </location>
</feature>
<feature type="region of interest" description="Disordered" evidence="1">
    <location>
        <begin position="115"/>
        <end position="511"/>
    </location>
</feature>
<protein>
    <submittedName>
        <fullName evidence="2">Conserved hypothetical, protein</fullName>
    </submittedName>
</protein>
<reference evidence="2" key="1">
    <citation type="submission" date="2020-03" db="EMBL/GenBank/DDBJ databases">
        <title>Site-based positive gene gene selection in Geosmithia morbida across the United States reveals a broad range of putative effectors and factors for local host and environmental adapation.</title>
        <authorList>
            <person name="Onufrak A."/>
            <person name="Murdoch R.W."/>
            <person name="Gazis R."/>
            <person name="Huff M."/>
            <person name="Staton M."/>
            <person name="Klingeman W."/>
            <person name="Hadziabdic D."/>
        </authorList>
    </citation>
    <scope>NUCLEOTIDE SEQUENCE</scope>
    <source>
        <strain evidence="2">1262</strain>
    </source>
</reference>
<feature type="compositionally biased region" description="Polar residues" evidence="1">
    <location>
        <begin position="457"/>
        <end position="467"/>
    </location>
</feature>
<dbReference type="GeneID" id="55970833"/>
<feature type="compositionally biased region" description="Basic and acidic residues" evidence="1">
    <location>
        <begin position="406"/>
        <end position="418"/>
    </location>
</feature>
<evidence type="ECO:0000256" key="1">
    <source>
        <dbReference type="SAM" id="MobiDB-lite"/>
    </source>
</evidence>
<feature type="compositionally biased region" description="Low complexity" evidence="1">
    <location>
        <begin position="324"/>
        <end position="334"/>
    </location>
</feature>
<evidence type="ECO:0000313" key="3">
    <source>
        <dbReference type="Proteomes" id="UP000749293"/>
    </source>
</evidence>
<dbReference type="EMBL" id="JAANYQ010000022">
    <property type="protein sequence ID" value="KAF4119696.1"/>
    <property type="molecule type" value="Genomic_DNA"/>
</dbReference>